<keyword evidence="3" id="KW-1185">Reference proteome</keyword>
<dbReference type="Proteomes" id="UP000321570">
    <property type="component" value="Unassembled WGS sequence"/>
</dbReference>
<evidence type="ECO:0000313" key="3">
    <source>
        <dbReference type="Proteomes" id="UP000321570"/>
    </source>
</evidence>
<gene>
    <name evidence="2" type="ORF">WMSIL1_LOCUS688</name>
</gene>
<feature type="region of interest" description="Disordered" evidence="1">
    <location>
        <begin position="101"/>
        <end position="133"/>
    </location>
</feature>
<evidence type="ECO:0000256" key="1">
    <source>
        <dbReference type="SAM" id="MobiDB-lite"/>
    </source>
</evidence>
<proteinExistence type="predicted"/>
<sequence length="156" mass="16105">MCNGSDSSNAFTVNFKELLGNGKTNTTPNAAIFQKGNHQRPANVYRGTDKCHEPFAELVIASDYNILTTPEMTAYAVVSNIQANANASGNATANGTVTAAPNATALPTSSPTSPSSNNSSQPTPSPTSVTTSTTSAGSVAFISKSVLLSIFLFKIL</sequence>
<organism evidence="2 3">
    <name type="scientific">Hymenolepis diminuta</name>
    <name type="common">Rat tapeworm</name>
    <dbReference type="NCBI Taxonomy" id="6216"/>
    <lineage>
        <taxon>Eukaryota</taxon>
        <taxon>Metazoa</taxon>
        <taxon>Spiralia</taxon>
        <taxon>Lophotrochozoa</taxon>
        <taxon>Platyhelminthes</taxon>
        <taxon>Cestoda</taxon>
        <taxon>Eucestoda</taxon>
        <taxon>Cyclophyllidea</taxon>
        <taxon>Hymenolepididae</taxon>
        <taxon>Hymenolepis</taxon>
    </lineage>
</organism>
<accession>A0A564XXA7</accession>
<reference evidence="2 3" key="1">
    <citation type="submission" date="2019-07" db="EMBL/GenBank/DDBJ databases">
        <authorList>
            <person name="Jastrzebski P J."/>
            <person name="Paukszto L."/>
            <person name="Jastrzebski P J."/>
        </authorList>
    </citation>
    <scope>NUCLEOTIDE SEQUENCE [LARGE SCALE GENOMIC DNA]</scope>
    <source>
        <strain evidence="2 3">WMS-il1</strain>
    </source>
</reference>
<evidence type="ECO:0000313" key="2">
    <source>
        <dbReference type="EMBL" id="VUZ39399.1"/>
    </source>
</evidence>
<dbReference type="EMBL" id="CABIJS010000014">
    <property type="protein sequence ID" value="VUZ39399.1"/>
    <property type="molecule type" value="Genomic_DNA"/>
</dbReference>
<dbReference type="AlphaFoldDB" id="A0A564XXA7"/>
<protein>
    <submittedName>
        <fullName evidence="2">Uncharacterized protein</fullName>
    </submittedName>
</protein>
<name>A0A564XXA7_HYMDI</name>